<sequence>MSEIITVTMDEFEAEVRHLMEEDSLTFVRAVWAVMDDLTDATLRSQEGGNPLACRSGCSFCCYQPVTATAIEWEEIKRYFRSLPRLERREILARARPWVIAWRKYHEEKAPHAPRRSSPAADQIRLHLDWRGKPCPFLSKQGACSIYPVRPMDCRTMTSTVTCTIWDGQEGIKRFRFPWELWGNQMVLEEQERKGGRMEVTPLLHWLHLLDAEKK</sequence>
<proteinExistence type="predicted"/>
<dbReference type="Pfam" id="PF03692">
    <property type="entry name" value="CxxCxxCC"/>
    <property type="match status" value="1"/>
</dbReference>
<protein>
    <recommendedName>
        <fullName evidence="3">Zinc/iron-chelating domain-containing protein</fullName>
    </recommendedName>
</protein>
<gene>
    <name evidence="1" type="ORF">A2122_02930</name>
</gene>
<comment type="caution">
    <text evidence="1">The sequence shown here is derived from an EMBL/GenBank/DDBJ whole genome shotgun (WGS) entry which is preliminary data.</text>
</comment>
<evidence type="ECO:0008006" key="3">
    <source>
        <dbReference type="Google" id="ProtNLM"/>
    </source>
</evidence>
<dbReference type="InterPro" id="IPR005358">
    <property type="entry name" value="Puta_zinc/iron-chelating_dom"/>
</dbReference>
<dbReference type="AlphaFoldDB" id="A0A1G2C998"/>
<accession>A0A1G2C998</accession>
<organism evidence="1 2">
    <name type="scientific">Candidatus Liptonbacteria bacterium GWB1_49_6</name>
    <dbReference type="NCBI Taxonomy" id="1798644"/>
    <lineage>
        <taxon>Bacteria</taxon>
        <taxon>Candidatus Liptoniibacteriota</taxon>
    </lineage>
</organism>
<dbReference type="Proteomes" id="UP000176648">
    <property type="component" value="Unassembled WGS sequence"/>
</dbReference>
<reference evidence="1 2" key="1">
    <citation type="journal article" date="2016" name="Nat. Commun.">
        <title>Thousands of microbial genomes shed light on interconnected biogeochemical processes in an aquifer system.</title>
        <authorList>
            <person name="Anantharaman K."/>
            <person name="Brown C.T."/>
            <person name="Hug L.A."/>
            <person name="Sharon I."/>
            <person name="Castelle C.J."/>
            <person name="Probst A.J."/>
            <person name="Thomas B.C."/>
            <person name="Singh A."/>
            <person name="Wilkins M.J."/>
            <person name="Karaoz U."/>
            <person name="Brodie E.L."/>
            <person name="Williams K.H."/>
            <person name="Hubbard S.S."/>
            <person name="Banfield J.F."/>
        </authorList>
    </citation>
    <scope>NUCLEOTIDE SEQUENCE [LARGE SCALE GENOMIC DNA]</scope>
</reference>
<evidence type="ECO:0000313" key="1">
    <source>
        <dbReference type="EMBL" id="OGY97349.1"/>
    </source>
</evidence>
<evidence type="ECO:0000313" key="2">
    <source>
        <dbReference type="Proteomes" id="UP000176648"/>
    </source>
</evidence>
<name>A0A1G2C998_9BACT</name>
<dbReference type="EMBL" id="MHKU01000001">
    <property type="protein sequence ID" value="OGY97349.1"/>
    <property type="molecule type" value="Genomic_DNA"/>
</dbReference>
<dbReference type="STRING" id="1798644.A2122_02930"/>